<dbReference type="EMBL" id="KI913206">
    <property type="protein sequence ID" value="ETV66764.1"/>
    <property type="molecule type" value="Genomic_DNA"/>
</dbReference>
<accession>W4FIU8</accession>
<dbReference type="InterPro" id="IPR002110">
    <property type="entry name" value="Ankyrin_rpt"/>
</dbReference>
<dbReference type="SMART" id="SM00248">
    <property type="entry name" value="ANK"/>
    <property type="match status" value="4"/>
</dbReference>
<dbReference type="AlphaFoldDB" id="W4FIU8"/>
<reference evidence="2" key="1">
    <citation type="submission" date="2013-12" db="EMBL/GenBank/DDBJ databases">
        <title>The Genome Sequence of Aphanomyces astaci APO3.</title>
        <authorList>
            <consortium name="The Broad Institute Genomics Platform"/>
            <person name="Russ C."/>
            <person name="Tyler B."/>
            <person name="van West P."/>
            <person name="Dieguez-Uribeondo J."/>
            <person name="Young S.K."/>
            <person name="Zeng Q."/>
            <person name="Gargeya S."/>
            <person name="Fitzgerald M."/>
            <person name="Abouelleil A."/>
            <person name="Alvarado L."/>
            <person name="Chapman S.B."/>
            <person name="Gainer-Dewar J."/>
            <person name="Goldberg J."/>
            <person name="Griggs A."/>
            <person name="Gujja S."/>
            <person name="Hansen M."/>
            <person name="Howarth C."/>
            <person name="Imamovic A."/>
            <person name="Ireland A."/>
            <person name="Larimer J."/>
            <person name="McCowan C."/>
            <person name="Murphy C."/>
            <person name="Pearson M."/>
            <person name="Poon T.W."/>
            <person name="Priest M."/>
            <person name="Roberts A."/>
            <person name="Saif S."/>
            <person name="Shea T."/>
            <person name="Sykes S."/>
            <person name="Wortman J."/>
            <person name="Nusbaum C."/>
            <person name="Birren B."/>
        </authorList>
    </citation>
    <scope>NUCLEOTIDE SEQUENCE [LARGE SCALE GENOMIC DNA]</scope>
    <source>
        <strain evidence="2">APO3</strain>
    </source>
</reference>
<dbReference type="InterPro" id="IPR036770">
    <property type="entry name" value="Ankyrin_rpt-contain_sf"/>
</dbReference>
<evidence type="ECO:0000313" key="2">
    <source>
        <dbReference type="EMBL" id="ETV66764.1"/>
    </source>
</evidence>
<name>W4FIU8_APHAT</name>
<dbReference type="VEuPathDB" id="FungiDB:H257_16854"/>
<dbReference type="PANTHER" id="PTHR46586:SF3">
    <property type="entry name" value="ANKYRIN REPEAT-CONTAINING PROTEIN"/>
    <property type="match status" value="1"/>
</dbReference>
<gene>
    <name evidence="2" type="ORF">H257_16854</name>
</gene>
<dbReference type="OrthoDB" id="72776at2759"/>
<evidence type="ECO:0000256" key="1">
    <source>
        <dbReference type="SAM" id="MobiDB-lite"/>
    </source>
</evidence>
<dbReference type="STRING" id="112090.W4FIU8"/>
<feature type="compositionally biased region" description="Basic residues" evidence="1">
    <location>
        <begin position="288"/>
        <end position="300"/>
    </location>
</feature>
<dbReference type="Gene3D" id="1.25.40.20">
    <property type="entry name" value="Ankyrin repeat-containing domain"/>
    <property type="match status" value="2"/>
</dbReference>
<dbReference type="InterPro" id="IPR052050">
    <property type="entry name" value="SecEffector_AnkRepeat"/>
</dbReference>
<dbReference type="SUPFAM" id="SSF48403">
    <property type="entry name" value="Ankyrin repeat"/>
    <property type="match status" value="1"/>
</dbReference>
<protein>
    <submittedName>
        <fullName evidence="2">Uncharacterized protein</fullName>
    </submittedName>
</protein>
<feature type="region of interest" description="Disordered" evidence="1">
    <location>
        <begin position="265"/>
        <end position="304"/>
    </location>
</feature>
<feature type="compositionally biased region" description="Acidic residues" evidence="1">
    <location>
        <begin position="265"/>
        <end position="283"/>
    </location>
</feature>
<proteinExistence type="predicted"/>
<dbReference type="RefSeq" id="XP_009843740.1">
    <property type="nucleotide sequence ID" value="XM_009845438.1"/>
</dbReference>
<dbReference type="PANTHER" id="PTHR46586">
    <property type="entry name" value="ANKYRIN REPEAT-CONTAINING PROTEIN"/>
    <property type="match status" value="1"/>
</dbReference>
<dbReference type="GeneID" id="20818850"/>
<sequence length="720" mass="80177">MVQKFVRDRRATRKRTTAVEVKEMCVHDIDVDDKKQFAASYRTMQRFLEAQGYKRGRRKGYSTYHLSKAIVAGILDFPTMASKVMALDIFTGGKSRAKEPKDYHGMFDHAYYVKCFGRLLDEMDASGVTKALIVLDNAKYHKCLPESTPTSGRRKSILLDACRLYGIQTTGKEFKSELWDMLASHIKAHIHPVIVEMAKHRGHCAIVKGEVGRQYTDMTKFADMKIRLEAAFANLKPNSIKGCVRAAQEKLKKLHEHLVQIDTLVSDEESSDDSDNSSDDGGDSDMAKHRHDRHARRQRPRPAPSFAHSAYHDVLCNHAILALLLQFQHGVFYQLLPRYRSWTRQFLSGALTGLTQRELHLSSQTDPRYIVHRAIFDNDLASVLLLQRCRPHLLTSAALPLAAASGHVEMTAFLLDLGLSSSNALDFAAANGHVAVCQQLQDTPSTPNAVNAAATNGHLNVVKFLHSLNQHEATTDAMDGAAQHKHLDIVQFLHFHRSEGCTTLAMDSAALNGDLPMLEFLDTHRAEGCTPRAMDMAATHGYMEIVRYLHTHRPEGCTTLALDSAATSGHDDIVRFLHENRQEGATARAMDGAATNGHLKTVMFLHTHRREGATWQALDGAAKYGHLNVVEYLHTHGLSTGDAAFALACGNGHLKVVKYLYDKRGATGDVAAAMEAAVENGHLNVVKFLHMHRVAKVTKYVLQLAVACQHQKIVQYLRRR</sequence>
<organism evidence="2">
    <name type="scientific">Aphanomyces astaci</name>
    <name type="common">Crayfish plague agent</name>
    <dbReference type="NCBI Taxonomy" id="112090"/>
    <lineage>
        <taxon>Eukaryota</taxon>
        <taxon>Sar</taxon>
        <taxon>Stramenopiles</taxon>
        <taxon>Oomycota</taxon>
        <taxon>Saprolegniomycetes</taxon>
        <taxon>Saprolegniales</taxon>
        <taxon>Verrucalvaceae</taxon>
        <taxon>Aphanomyces</taxon>
    </lineage>
</organism>
<dbReference type="Pfam" id="PF12796">
    <property type="entry name" value="Ank_2"/>
    <property type="match status" value="1"/>
</dbReference>